<organism evidence="2 3">
    <name type="scientific">Listeria fleischmannii subsp. fleischmannii</name>
    <dbReference type="NCBI Taxonomy" id="1671902"/>
    <lineage>
        <taxon>Bacteria</taxon>
        <taxon>Bacillati</taxon>
        <taxon>Bacillota</taxon>
        <taxon>Bacilli</taxon>
        <taxon>Bacillales</taxon>
        <taxon>Listeriaceae</taxon>
        <taxon>Listeria</taxon>
    </lineage>
</organism>
<evidence type="ECO:0000313" key="2">
    <source>
        <dbReference type="EMBL" id="SQC69553.1"/>
    </source>
</evidence>
<reference evidence="2 3" key="1">
    <citation type="submission" date="2018-06" db="EMBL/GenBank/DDBJ databases">
        <authorList>
            <consortium name="Pathogen Informatics"/>
            <person name="Doyle S."/>
        </authorList>
    </citation>
    <scope>NUCLEOTIDE SEQUENCE [LARGE SCALE GENOMIC DNA]</scope>
    <source>
        <strain evidence="2 3">NCTC13940</strain>
    </source>
</reference>
<dbReference type="EMBL" id="UAWT01000016">
    <property type="protein sequence ID" value="SQC69553.1"/>
    <property type="molecule type" value="Genomic_DNA"/>
</dbReference>
<dbReference type="STRING" id="1214117.LFLEISCH_03965"/>
<dbReference type="AlphaFoldDB" id="A0A2X3H9X0"/>
<evidence type="ECO:0000313" key="3">
    <source>
        <dbReference type="Proteomes" id="UP000250257"/>
    </source>
</evidence>
<gene>
    <name evidence="2" type="ORF">NCTC13940_01550</name>
</gene>
<dbReference type="Proteomes" id="UP000250257">
    <property type="component" value="Unassembled WGS sequence"/>
</dbReference>
<dbReference type="RefSeq" id="WP_258404557.1">
    <property type="nucleotide sequence ID" value="NZ_UAWT01000016.1"/>
</dbReference>
<proteinExistence type="predicted"/>
<protein>
    <submittedName>
        <fullName evidence="2">Uncharacterized protein</fullName>
    </submittedName>
</protein>
<keyword evidence="1" id="KW-0472">Membrane</keyword>
<evidence type="ECO:0000256" key="1">
    <source>
        <dbReference type="SAM" id="Phobius"/>
    </source>
</evidence>
<feature type="transmembrane region" description="Helical" evidence="1">
    <location>
        <begin position="9"/>
        <end position="29"/>
    </location>
</feature>
<accession>A0A2X3H9X0</accession>
<keyword evidence="1" id="KW-1133">Transmembrane helix</keyword>
<sequence length="128" mass="14881">MRREHEKKNIWIVGIILIVVIGIIVVAALNTDSASDLNQDKDVTTKVKESTVEVKASGTGTIVPQNMQYPNYDELELNLQIDEIDIPQVKKDKKYQLMSLHFQIKRIKEKWNLFLKKEMLKITWPFSL</sequence>
<keyword evidence="1" id="KW-0812">Transmembrane</keyword>
<name>A0A2X3H9X0_9LIST</name>